<reference evidence="2 3" key="1">
    <citation type="submission" date="2016-11" db="EMBL/GenBank/DDBJ databases">
        <authorList>
            <person name="Jaros S."/>
            <person name="Januszkiewicz K."/>
            <person name="Wedrychowicz H."/>
        </authorList>
    </citation>
    <scope>NUCLEOTIDE SEQUENCE [LARGE SCALE GENOMIC DNA]</scope>
    <source>
        <strain evidence="2 3">DSM 25660</strain>
    </source>
</reference>
<keyword evidence="3" id="KW-1185">Reference proteome</keyword>
<keyword evidence="1" id="KW-1133">Transmembrane helix</keyword>
<keyword evidence="1" id="KW-0812">Transmembrane</keyword>
<accession>A0A1M5CDR5</accession>
<feature type="transmembrane region" description="Helical" evidence="1">
    <location>
        <begin position="272"/>
        <end position="296"/>
    </location>
</feature>
<dbReference type="AlphaFoldDB" id="A0A1M5CDR5"/>
<sequence length="297" mass="34747">MSQTKDTLSVGIYVDNIYDVDYIKSSFESIFYVWIKSEEELIKEDLVYDVSNFLDVDRMIDFKLLLQEHNRLGSKHHYLLKIQAKILTKMDVSKFPFDKQCLDYYIELNTHYKGDKIIQLDTKNSLIRPNFIDKWEVGIPQISVKSKEWNSDFGIINSDKKNVLDAINIQVPLERDCWNIYWKMFIVLFISFFLTVMSVFLPNKLSEEKLALIVGSLFTAIGNKYITESYLPISDSFNLSDKIHLVTFIFIALFSVYAISEQRFKLKDSLKIDFIVFLISTLIYFGIVVSITISYLN</sequence>
<evidence type="ECO:0000313" key="2">
    <source>
        <dbReference type="EMBL" id="SHF52830.1"/>
    </source>
</evidence>
<proteinExistence type="predicted"/>
<evidence type="ECO:0000313" key="3">
    <source>
        <dbReference type="Proteomes" id="UP000184147"/>
    </source>
</evidence>
<protein>
    <recommendedName>
        <fullName evidence="4">Neurotransmitter-gated ion-channel ligand binding domain-containing protein</fullName>
    </recommendedName>
</protein>
<gene>
    <name evidence="2" type="ORF">SAMN05444377_11184</name>
</gene>
<keyword evidence="1" id="KW-0472">Membrane</keyword>
<feature type="transmembrane region" description="Helical" evidence="1">
    <location>
        <begin position="243"/>
        <end position="260"/>
    </location>
</feature>
<dbReference type="EMBL" id="FQVQ01000011">
    <property type="protein sequence ID" value="SHF52830.1"/>
    <property type="molecule type" value="Genomic_DNA"/>
</dbReference>
<evidence type="ECO:0008006" key="4">
    <source>
        <dbReference type="Google" id="ProtNLM"/>
    </source>
</evidence>
<evidence type="ECO:0000256" key="1">
    <source>
        <dbReference type="SAM" id="Phobius"/>
    </source>
</evidence>
<organism evidence="2 3">
    <name type="scientific">Flavobacterium fontis</name>
    <dbReference type="NCBI Taxonomy" id="1124188"/>
    <lineage>
        <taxon>Bacteria</taxon>
        <taxon>Pseudomonadati</taxon>
        <taxon>Bacteroidota</taxon>
        <taxon>Flavobacteriia</taxon>
        <taxon>Flavobacteriales</taxon>
        <taxon>Flavobacteriaceae</taxon>
        <taxon>Flavobacterium</taxon>
    </lineage>
</organism>
<dbReference type="Proteomes" id="UP000184147">
    <property type="component" value="Unassembled WGS sequence"/>
</dbReference>
<dbReference type="STRING" id="1124188.SAMN05444377_11184"/>
<name>A0A1M5CDR5_9FLAO</name>
<feature type="transmembrane region" description="Helical" evidence="1">
    <location>
        <begin position="180"/>
        <end position="201"/>
    </location>
</feature>